<reference evidence="3" key="1">
    <citation type="submission" date="2023-08" db="EMBL/GenBank/DDBJ databases">
        <title>Rhodospirillaceae gen. nov., a novel taxon isolated from the Yangtze River Yuezi River estuary sludge.</title>
        <authorList>
            <person name="Ruan L."/>
        </authorList>
    </citation>
    <scope>NUCLEOTIDE SEQUENCE [LARGE SCALE GENOMIC DNA]</scope>
    <source>
        <strain evidence="3">R-7</strain>
    </source>
</reference>
<gene>
    <name evidence="2" type="ORF">Q8A70_28465</name>
</gene>
<name>A0ABU0YWX3_9PROT</name>
<evidence type="ECO:0000313" key="2">
    <source>
        <dbReference type="EMBL" id="MDQ7251655.1"/>
    </source>
</evidence>
<dbReference type="Proteomes" id="UP001230156">
    <property type="component" value="Unassembled WGS sequence"/>
</dbReference>
<proteinExistence type="predicted"/>
<organism evidence="2 3">
    <name type="scientific">Dongia sedimenti</name>
    <dbReference type="NCBI Taxonomy" id="3064282"/>
    <lineage>
        <taxon>Bacteria</taxon>
        <taxon>Pseudomonadati</taxon>
        <taxon>Pseudomonadota</taxon>
        <taxon>Alphaproteobacteria</taxon>
        <taxon>Rhodospirillales</taxon>
        <taxon>Dongiaceae</taxon>
        <taxon>Dongia</taxon>
    </lineage>
</organism>
<dbReference type="EMBL" id="JAUYVI010000015">
    <property type="protein sequence ID" value="MDQ7251655.1"/>
    <property type="molecule type" value="Genomic_DNA"/>
</dbReference>
<dbReference type="RefSeq" id="WP_379962221.1">
    <property type="nucleotide sequence ID" value="NZ_JAUYVI010000015.1"/>
</dbReference>
<keyword evidence="1" id="KW-1133">Transmembrane helix</keyword>
<sequence>MRVNFSDDEWLRSKALTSVVAVPVGFGLAVGIAFVAFNFGALRVSLIGQNWGTSLPAWVQAVGSIGAIVAAWFLSNQQHQREVRAVHTAASFEIAVQLQQWEQSIQSVISEQLRRRTSSGTWGRNIWEVPEFRFESRLERIAMLPPGHAKLAFRLVKQRQAAAHEARLQLDTAVPGNAILFTWSSLKTIYPEAISLCQELERSVGWELTPVSERATARIGFLAAADWTEESRPSS</sequence>
<keyword evidence="1" id="KW-0812">Transmembrane</keyword>
<evidence type="ECO:0000313" key="3">
    <source>
        <dbReference type="Proteomes" id="UP001230156"/>
    </source>
</evidence>
<feature type="transmembrane region" description="Helical" evidence="1">
    <location>
        <begin position="57"/>
        <end position="74"/>
    </location>
</feature>
<comment type="caution">
    <text evidence="2">The sequence shown here is derived from an EMBL/GenBank/DDBJ whole genome shotgun (WGS) entry which is preliminary data.</text>
</comment>
<accession>A0ABU0YWX3</accession>
<feature type="transmembrane region" description="Helical" evidence="1">
    <location>
        <begin position="15"/>
        <end position="37"/>
    </location>
</feature>
<protein>
    <submittedName>
        <fullName evidence="2">Uncharacterized protein</fullName>
    </submittedName>
</protein>
<keyword evidence="3" id="KW-1185">Reference proteome</keyword>
<evidence type="ECO:0000256" key="1">
    <source>
        <dbReference type="SAM" id="Phobius"/>
    </source>
</evidence>
<keyword evidence="1" id="KW-0472">Membrane</keyword>